<keyword evidence="4 9" id="KW-0812">Transmembrane</keyword>
<evidence type="ECO:0000256" key="7">
    <source>
        <dbReference type="ARBA" id="ARBA00023010"/>
    </source>
</evidence>
<dbReference type="GO" id="GO:0008320">
    <property type="term" value="F:protein transmembrane transporter activity"/>
    <property type="evidence" value="ECO:0007669"/>
    <property type="project" value="InterPro"/>
</dbReference>
<dbReference type="NCBIfam" id="TIGR01410">
    <property type="entry name" value="tatB"/>
    <property type="match status" value="1"/>
</dbReference>
<protein>
    <submittedName>
        <fullName evidence="10">Sec-independent protein translocase protein TatB</fullName>
    </submittedName>
</protein>
<sequence length="108" mass="11672">MFDVSFGEMLLIAIVALVVIGPEKLPKVARTLGVLAGRMQRYASGIKTDIARELQLQELQKMQQEVRSGIAAVESGIAREVHQVEAPLVEAAEEVEKAARPDAPPKAP</sequence>
<dbReference type="InterPro" id="IPR003369">
    <property type="entry name" value="TatA/B/E"/>
</dbReference>
<organism evidence="10">
    <name type="scientific">mine drainage metagenome</name>
    <dbReference type="NCBI Taxonomy" id="410659"/>
    <lineage>
        <taxon>unclassified sequences</taxon>
        <taxon>metagenomes</taxon>
        <taxon>ecological metagenomes</taxon>
    </lineage>
</organism>
<keyword evidence="5" id="KW-0653">Protein transport</keyword>
<evidence type="ECO:0000256" key="5">
    <source>
        <dbReference type="ARBA" id="ARBA00022927"/>
    </source>
</evidence>
<evidence type="ECO:0000256" key="9">
    <source>
        <dbReference type="SAM" id="Phobius"/>
    </source>
</evidence>
<feature type="transmembrane region" description="Helical" evidence="9">
    <location>
        <begin position="6"/>
        <end position="22"/>
    </location>
</feature>
<keyword evidence="3" id="KW-1003">Cell membrane</keyword>
<dbReference type="Pfam" id="PF02416">
    <property type="entry name" value="TatA_B_E"/>
    <property type="match status" value="1"/>
</dbReference>
<comment type="subcellular location">
    <subcellularLocation>
        <location evidence="1">Membrane</location>
        <topology evidence="1">Single-pass membrane protein</topology>
    </subcellularLocation>
</comment>
<keyword evidence="2" id="KW-0813">Transport</keyword>
<evidence type="ECO:0000256" key="8">
    <source>
        <dbReference type="ARBA" id="ARBA00023136"/>
    </source>
</evidence>
<dbReference type="InterPro" id="IPR018448">
    <property type="entry name" value="TatB"/>
</dbReference>
<dbReference type="GO" id="GO:0016020">
    <property type="term" value="C:membrane"/>
    <property type="evidence" value="ECO:0007669"/>
    <property type="project" value="UniProtKB-SubCell"/>
</dbReference>
<keyword evidence="7" id="KW-0811">Translocation</keyword>
<accession>A0A1J5RAB6</accession>
<name>A0A1J5RAB6_9ZZZZ</name>
<keyword evidence="6 9" id="KW-1133">Transmembrane helix</keyword>
<dbReference type="HAMAP" id="MF_00237">
    <property type="entry name" value="TatB"/>
    <property type="match status" value="1"/>
</dbReference>
<reference evidence="10" key="1">
    <citation type="submission" date="2016-10" db="EMBL/GenBank/DDBJ databases">
        <title>Sequence of Gallionella enrichment culture.</title>
        <authorList>
            <person name="Poehlein A."/>
            <person name="Muehling M."/>
            <person name="Daniel R."/>
        </authorList>
    </citation>
    <scope>NUCLEOTIDE SEQUENCE</scope>
</reference>
<dbReference type="Gene3D" id="1.20.5.3310">
    <property type="match status" value="1"/>
</dbReference>
<dbReference type="PANTHER" id="PTHR33162">
    <property type="entry name" value="SEC-INDEPENDENT PROTEIN TRANSLOCASE PROTEIN TATA, CHLOROPLASTIC"/>
    <property type="match status" value="1"/>
</dbReference>
<dbReference type="PRINTS" id="PR01506">
    <property type="entry name" value="TATBPROTEIN"/>
</dbReference>
<evidence type="ECO:0000256" key="4">
    <source>
        <dbReference type="ARBA" id="ARBA00022692"/>
    </source>
</evidence>
<evidence type="ECO:0000256" key="2">
    <source>
        <dbReference type="ARBA" id="ARBA00022448"/>
    </source>
</evidence>
<dbReference type="AlphaFoldDB" id="A0A1J5RAB6"/>
<dbReference type="EMBL" id="MLJW01000468">
    <property type="protein sequence ID" value="OIQ86619.1"/>
    <property type="molecule type" value="Genomic_DNA"/>
</dbReference>
<dbReference type="PANTHER" id="PTHR33162:SF1">
    <property type="entry name" value="SEC-INDEPENDENT PROTEIN TRANSLOCASE PROTEIN TATA, CHLOROPLASTIC"/>
    <property type="match status" value="1"/>
</dbReference>
<evidence type="ECO:0000256" key="6">
    <source>
        <dbReference type="ARBA" id="ARBA00022989"/>
    </source>
</evidence>
<dbReference type="GO" id="GO:0043953">
    <property type="term" value="P:protein transport by the Tat complex"/>
    <property type="evidence" value="ECO:0007669"/>
    <property type="project" value="InterPro"/>
</dbReference>
<keyword evidence="8 9" id="KW-0472">Membrane</keyword>
<comment type="caution">
    <text evidence="10">The sequence shown here is derived from an EMBL/GenBank/DDBJ whole genome shotgun (WGS) entry which is preliminary data.</text>
</comment>
<gene>
    <name evidence="10" type="primary">tatB_8</name>
    <name evidence="10" type="ORF">GALL_315070</name>
</gene>
<evidence type="ECO:0000256" key="1">
    <source>
        <dbReference type="ARBA" id="ARBA00004167"/>
    </source>
</evidence>
<evidence type="ECO:0000313" key="10">
    <source>
        <dbReference type="EMBL" id="OIQ86619.1"/>
    </source>
</evidence>
<evidence type="ECO:0000256" key="3">
    <source>
        <dbReference type="ARBA" id="ARBA00022475"/>
    </source>
</evidence>
<proteinExistence type="inferred from homology"/>